<dbReference type="GO" id="GO:0046373">
    <property type="term" value="P:L-arabinose metabolic process"/>
    <property type="evidence" value="ECO:0007669"/>
    <property type="project" value="InterPro"/>
</dbReference>
<proteinExistence type="predicted"/>
<comment type="caution">
    <text evidence="3">The sequence shown here is derived from an EMBL/GenBank/DDBJ whole genome shotgun (WGS) entry which is preliminary data.</text>
</comment>
<feature type="domain" description="Alpha-L-arabinofuranosidase C-terminal" evidence="2">
    <location>
        <begin position="42"/>
        <end position="152"/>
    </location>
</feature>
<dbReference type="GO" id="GO:0046556">
    <property type="term" value="F:alpha-L-arabinofuranosidase activity"/>
    <property type="evidence" value="ECO:0007669"/>
    <property type="project" value="UniProtKB-EC"/>
</dbReference>
<dbReference type="Pfam" id="PF06964">
    <property type="entry name" value="Alpha-L-AF_C"/>
    <property type="match status" value="1"/>
</dbReference>
<dbReference type="InterPro" id="IPR010720">
    <property type="entry name" value="Alpha-L-AF_C"/>
</dbReference>
<dbReference type="STRING" id="43335.A0A4V6AAX5"/>
<evidence type="ECO:0000259" key="2">
    <source>
        <dbReference type="SMART" id="SM00813"/>
    </source>
</evidence>
<accession>A0A4V6AAX5</accession>
<dbReference type="AlphaFoldDB" id="A0A4V6AAX5"/>
<protein>
    <recommendedName>
        <fullName evidence="2">Alpha-L-arabinofuranosidase C-terminal domain-containing protein</fullName>
    </recommendedName>
</protein>
<keyword evidence="1" id="KW-0325">Glycoprotein</keyword>
<dbReference type="InterPro" id="IPR017853">
    <property type="entry name" value="GH"/>
</dbReference>
<dbReference type="PANTHER" id="PTHR31776:SF0">
    <property type="entry name" value="ALPHA-L-ARABINOFURANOSIDASE 1"/>
    <property type="match status" value="1"/>
</dbReference>
<name>A0A4V6AAX5_POPAL</name>
<dbReference type="PANTHER" id="PTHR31776">
    <property type="entry name" value="ALPHA-L-ARABINOFURANOSIDASE 1"/>
    <property type="match status" value="1"/>
</dbReference>
<organism evidence="3">
    <name type="scientific">Populus alba</name>
    <name type="common">White poplar</name>
    <dbReference type="NCBI Taxonomy" id="43335"/>
    <lineage>
        <taxon>Eukaryota</taxon>
        <taxon>Viridiplantae</taxon>
        <taxon>Streptophyta</taxon>
        <taxon>Embryophyta</taxon>
        <taxon>Tracheophyta</taxon>
        <taxon>Spermatophyta</taxon>
        <taxon>Magnoliopsida</taxon>
        <taxon>eudicotyledons</taxon>
        <taxon>Gunneridae</taxon>
        <taxon>Pentapetalae</taxon>
        <taxon>rosids</taxon>
        <taxon>fabids</taxon>
        <taxon>Malpighiales</taxon>
        <taxon>Salicaceae</taxon>
        <taxon>Saliceae</taxon>
        <taxon>Populus</taxon>
    </lineage>
</organism>
<reference evidence="3" key="1">
    <citation type="submission" date="2018-10" db="EMBL/GenBank/DDBJ databases">
        <title>Population genomic analysis revealed the cold adaptation of white poplar.</title>
        <authorList>
            <person name="Liu Y.-J."/>
        </authorList>
    </citation>
    <scope>NUCLEOTIDE SEQUENCE [LARGE SCALE GENOMIC DNA]</scope>
    <source>
        <strain evidence="3">PAL-ZL1</strain>
    </source>
</reference>
<dbReference type="SUPFAM" id="SSF51445">
    <property type="entry name" value="(Trans)glycosidases"/>
    <property type="match status" value="1"/>
</dbReference>
<dbReference type="Gene3D" id="3.20.20.80">
    <property type="entry name" value="Glycosidases"/>
    <property type="match status" value="1"/>
</dbReference>
<sequence length="152" mass="16675">MAMAMKRQRVLMAISSSSSASIPFGLASQRSQTEMGMAVFLHTSSGSGSLLAALTEAGFLTELEKNSDIVEMASYAPLLVNYNDRRWTLDAIAFNSSKHHGTPNYWVPKFFIELSGAALFDVKLQTNFSTLVASAITWPNCNGETYLKIKVR</sequence>
<evidence type="ECO:0000256" key="1">
    <source>
        <dbReference type="ARBA" id="ARBA00023180"/>
    </source>
</evidence>
<evidence type="ECO:0000313" key="3">
    <source>
        <dbReference type="EMBL" id="TKS10986.1"/>
    </source>
</evidence>
<dbReference type="EMBL" id="RCHU01000217">
    <property type="protein sequence ID" value="TKS10986.1"/>
    <property type="molecule type" value="Genomic_DNA"/>
</dbReference>
<dbReference type="InterPro" id="IPR051563">
    <property type="entry name" value="Glycosyl_Hydrolase_51"/>
</dbReference>
<gene>
    <name evidence="3" type="ORF">D5086_0000075880</name>
</gene>
<dbReference type="SMART" id="SM00813">
    <property type="entry name" value="Alpha-L-AF_C"/>
    <property type="match status" value="1"/>
</dbReference>